<dbReference type="Gene3D" id="1.20.900.10">
    <property type="entry name" value="Dbl homology (DH) domain"/>
    <property type="match status" value="1"/>
</dbReference>
<accession>A0A7I8X2L1</accession>
<evidence type="ECO:0000256" key="3">
    <source>
        <dbReference type="SAM" id="MobiDB-lite"/>
    </source>
</evidence>
<dbReference type="Gene3D" id="1.20.5.390">
    <property type="entry name" value="L1 transposable element, trimerization domain"/>
    <property type="match status" value="1"/>
</dbReference>
<dbReference type="AlphaFoldDB" id="A0A7I8X2L1"/>
<gene>
    <name evidence="7" type="ORF">BXYJ_LOCUS15092</name>
</gene>
<dbReference type="GO" id="GO:0005085">
    <property type="term" value="F:guanyl-nucleotide exchange factor activity"/>
    <property type="evidence" value="ECO:0007669"/>
    <property type="project" value="InterPro"/>
</dbReference>
<dbReference type="InterPro" id="IPR032409">
    <property type="entry name" value="GEF6/7_CC"/>
</dbReference>
<dbReference type="Pfam" id="PF00621">
    <property type="entry name" value="RhoGEF"/>
    <property type="match status" value="1"/>
</dbReference>
<dbReference type="CDD" id="cd11877">
    <property type="entry name" value="SH3_PIX"/>
    <property type="match status" value="1"/>
</dbReference>
<keyword evidence="8" id="KW-1185">Reference proteome</keyword>
<protein>
    <submittedName>
        <fullName evidence="7">(pine wood nematode) hypothetical protein</fullName>
    </submittedName>
</protein>
<feature type="compositionally biased region" description="Polar residues" evidence="3">
    <location>
        <begin position="448"/>
        <end position="457"/>
    </location>
</feature>
<evidence type="ECO:0000313" key="8">
    <source>
        <dbReference type="Proteomes" id="UP000659654"/>
    </source>
</evidence>
<feature type="domain" description="DH" evidence="5">
    <location>
        <begin position="94"/>
        <end position="281"/>
    </location>
</feature>
<reference evidence="7" key="1">
    <citation type="submission" date="2020-09" db="EMBL/GenBank/DDBJ databases">
        <authorList>
            <person name="Kikuchi T."/>
        </authorList>
    </citation>
    <scope>NUCLEOTIDE SEQUENCE</scope>
    <source>
        <strain evidence="7">Ka4C1</strain>
    </source>
</reference>
<dbReference type="InterPro" id="IPR000219">
    <property type="entry name" value="DH_dom"/>
</dbReference>
<dbReference type="PROSITE" id="PS51203">
    <property type="entry name" value="CS"/>
    <property type="match status" value="1"/>
</dbReference>
<keyword evidence="1 2" id="KW-0728">SH3 domain</keyword>
<evidence type="ECO:0000259" key="4">
    <source>
        <dbReference type="PROSITE" id="PS50002"/>
    </source>
</evidence>
<dbReference type="GO" id="GO:0005737">
    <property type="term" value="C:cytoplasm"/>
    <property type="evidence" value="ECO:0007669"/>
    <property type="project" value="TreeGrafter"/>
</dbReference>
<dbReference type="CDD" id="cd06467">
    <property type="entry name" value="p23_NUDC_like"/>
    <property type="match status" value="1"/>
</dbReference>
<dbReference type="InterPro" id="IPR007052">
    <property type="entry name" value="CS_dom"/>
</dbReference>
<dbReference type="Pfam" id="PF16523">
    <property type="entry name" value="betaPIX_CC"/>
    <property type="match status" value="1"/>
</dbReference>
<dbReference type="Gene3D" id="2.30.30.40">
    <property type="entry name" value="SH3 Domains"/>
    <property type="match status" value="1"/>
</dbReference>
<dbReference type="PANTHER" id="PTHR46026:SF1">
    <property type="entry name" value="RHO-TYPE GUANINE NUCLEOTIDE EXCHANGE FACTOR, ISOFORM F"/>
    <property type="match status" value="1"/>
</dbReference>
<comment type="caution">
    <text evidence="7">The sequence shown here is derived from an EMBL/GenBank/DDBJ whole genome shotgun (WGS) entry which is preliminary data.</text>
</comment>
<dbReference type="EMBL" id="CAJFCV020000006">
    <property type="protein sequence ID" value="CAG9131114.1"/>
    <property type="molecule type" value="Genomic_DNA"/>
</dbReference>
<dbReference type="PANTHER" id="PTHR46026">
    <property type="entry name" value="RHO-TYPE GUANINE NUCLEOTIDE EXCHANGE FACTOR, ISOFORM F"/>
    <property type="match status" value="1"/>
</dbReference>
<name>A0A7I8X2L1_BURXY</name>
<dbReference type="PROSITE" id="PS50010">
    <property type="entry name" value="DH_2"/>
    <property type="match status" value="1"/>
</dbReference>
<feature type="region of interest" description="Disordered" evidence="3">
    <location>
        <begin position="418"/>
        <end position="460"/>
    </location>
</feature>
<evidence type="ECO:0000313" key="7">
    <source>
        <dbReference type="EMBL" id="CAD5235001.1"/>
    </source>
</evidence>
<dbReference type="InterPro" id="IPR001452">
    <property type="entry name" value="SH3_domain"/>
</dbReference>
<feature type="region of interest" description="Disordered" evidence="3">
    <location>
        <begin position="650"/>
        <end position="670"/>
    </location>
</feature>
<dbReference type="Proteomes" id="UP000582659">
    <property type="component" value="Unassembled WGS sequence"/>
</dbReference>
<dbReference type="InterPro" id="IPR036028">
    <property type="entry name" value="SH3-like_dom_sf"/>
</dbReference>
<dbReference type="EMBL" id="CAJFDI010000006">
    <property type="protein sequence ID" value="CAD5235001.1"/>
    <property type="molecule type" value="Genomic_DNA"/>
</dbReference>
<feature type="domain" description="CS" evidence="6">
    <location>
        <begin position="947"/>
        <end position="1033"/>
    </location>
</feature>
<sequence length="1264" mass="141871">MNGHSGEREIRAIAKFNFEGKNNDELTFQKNDVITITQQIDGGWWEGSLEGHVGWFPSDYVGVIKTESSARSNGVSHDAIDGVPEDLEKQKALFRTAIVEQFIKDEAQHIGALEEVANVILPVVFEAKLFNPTEQADIKSNLLDVIHIKQDVLGNLEETFVRPIMDQRIGDIFLRKAGELKILLRIYCWKHPVAIHTITKKSKKADDNLERQRKIDSVLKKEEKSFKDLIAGLSLVFRHTDKYASFLLEVERNTSQSHPDLGNLHRASIVYREIAEDCVGMRKQKELQLEFLNSGFLEKAVGKDHQEKLGPLMHFTSVTVTQPNQQDPDAVLDRSVVLCSKALLLLEPSIEKNTYILKEKLATNGLIAAREENSLRISFVKDNNHILIVSCLSAEDFYRFNLALDGCQGIEVTTKSVNPTPIPSTPDSTDNHNVVSDLHRSLRPPLSKKNSVNSNGGLNHELEMIDPDSFGQSFDLSRSSSFKPLHSNLDQKDRRSRPSKLFSGFCLRPIPPNKSAVALQTSSSSSSIKLRKGLTAEEQEDAYLFKIIEGYCGPPSSSNNVSKFNSRMNVSSSSLHHKPQVYIEEVRPQVIVAGDEKLLIEEATDDGVVFKEKTLVDTVYDMSTRMTALEKQIHDLTKIVIQEQKNRRRLEESLRRQSNNYSHTSSPKPDMAKFIELRPDRSLLNPDFDRYVLSSRKADLRKVAIKTARPFSLSSEQYGYQHGLLASAVDRLVIDLFIPSEDHLYFFAQDGKLVKLLYKPKLGNCISAQDVIEIDFSSTSNKSYPPSLIFPDQDFAVISNGTGTLYVYKTGDRTQSQPWSCVLQLKIDNTFENLIGDQNVENVVPFVVVDVRSKDQNQLAILVQSVEKEMESEKSNFYSRLVWLDVDLNEGKVSRRRELQYHGNLEMATLNFNATEILTVGSGQIQFRADTEKEINSDVQDVEMNDPQKPVYVWTQNAEEINISFSLGEKIEKKDVEYRVNSGGILVKVKGHLLLEGQLEGSVHADSSVWTIGPDHLELTLFKTRGHFWRDLVPTDTRGLYEPDSDAIQKAIESLEKFTTDKQELPSGDAQQSTFNPEQLEECDATGDLPTFIHWTDGDSHKLVQSADISSSQIIFQTRLQPGGPRTLCTRSEHDGIVWSLDEVDVSNDSRIAHKFTLNAFGYVQASHSNKVGTNCATDGSFAFVCHSDHHLFVYLQSVPVTADCVLKNRKSGKSATNFSEQLVVNTASALDPSDNPLILGHAHSNQMVYLLTANAVIAAHVRV</sequence>
<dbReference type="SMART" id="SM00325">
    <property type="entry name" value="RhoGEF"/>
    <property type="match status" value="1"/>
</dbReference>
<dbReference type="Pfam" id="PF07653">
    <property type="entry name" value="SH3_2"/>
    <property type="match status" value="1"/>
</dbReference>
<evidence type="ECO:0000256" key="2">
    <source>
        <dbReference type="PROSITE-ProRule" id="PRU00192"/>
    </source>
</evidence>
<organism evidence="7 8">
    <name type="scientific">Bursaphelenchus xylophilus</name>
    <name type="common">Pinewood nematode worm</name>
    <name type="synonym">Aphelenchoides xylophilus</name>
    <dbReference type="NCBI Taxonomy" id="6326"/>
    <lineage>
        <taxon>Eukaryota</taxon>
        <taxon>Metazoa</taxon>
        <taxon>Ecdysozoa</taxon>
        <taxon>Nematoda</taxon>
        <taxon>Chromadorea</taxon>
        <taxon>Rhabditida</taxon>
        <taxon>Tylenchina</taxon>
        <taxon>Tylenchomorpha</taxon>
        <taxon>Aphelenchoidea</taxon>
        <taxon>Aphelenchoididae</taxon>
        <taxon>Bursaphelenchus</taxon>
    </lineage>
</organism>
<feature type="domain" description="SH3" evidence="4">
    <location>
        <begin position="7"/>
        <end position="66"/>
    </location>
</feature>
<dbReference type="SMR" id="A0A7I8X2L1"/>
<dbReference type="SUPFAM" id="SSF49764">
    <property type="entry name" value="HSP20-like chaperones"/>
    <property type="match status" value="1"/>
</dbReference>
<dbReference type="InterPro" id="IPR035899">
    <property type="entry name" value="DBL_dom_sf"/>
</dbReference>
<dbReference type="OrthoDB" id="443981at2759"/>
<dbReference type="Proteomes" id="UP000659654">
    <property type="component" value="Unassembled WGS sequence"/>
</dbReference>
<dbReference type="Pfam" id="PF04969">
    <property type="entry name" value="CS"/>
    <property type="match status" value="1"/>
</dbReference>
<dbReference type="SUPFAM" id="SSF50044">
    <property type="entry name" value="SH3-domain"/>
    <property type="match status" value="1"/>
</dbReference>
<proteinExistence type="predicted"/>
<dbReference type="InterPro" id="IPR008978">
    <property type="entry name" value="HSP20-like_chaperone"/>
</dbReference>
<dbReference type="PROSITE" id="PS50002">
    <property type="entry name" value="SH3"/>
    <property type="match status" value="1"/>
</dbReference>
<dbReference type="SUPFAM" id="SSF48065">
    <property type="entry name" value="DBL homology domain (DH-domain)"/>
    <property type="match status" value="1"/>
</dbReference>
<dbReference type="SMART" id="SM00326">
    <property type="entry name" value="SH3"/>
    <property type="match status" value="1"/>
</dbReference>
<dbReference type="Gene3D" id="2.60.40.790">
    <property type="match status" value="1"/>
</dbReference>
<evidence type="ECO:0000256" key="1">
    <source>
        <dbReference type="ARBA" id="ARBA00022443"/>
    </source>
</evidence>
<evidence type="ECO:0000259" key="5">
    <source>
        <dbReference type="PROSITE" id="PS50010"/>
    </source>
</evidence>
<evidence type="ECO:0000259" key="6">
    <source>
        <dbReference type="PROSITE" id="PS51203"/>
    </source>
</evidence>
<dbReference type="PRINTS" id="PR00452">
    <property type="entry name" value="SH3DOMAIN"/>
</dbReference>